<proteinExistence type="predicted"/>
<accession>A0A4R3MWE0</accession>
<dbReference type="EMBL" id="SMAN01000012">
    <property type="protein sequence ID" value="TCT20888.1"/>
    <property type="molecule type" value="Genomic_DNA"/>
</dbReference>
<reference evidence="1 2" key="1">
    <citation type="submission" date="2019-03" db="EMBL/GenBank/DDBJ databases">
        <title>Genomic Encyclopedia of Type Strains, Phase IV (KMG-IV): sequencing the most valuable type-strain genomes for metagenomic binning, comparative biology and taxonomic classification.</title>
        <authorList>
            <person name="Goeker M."/>
        </authorList>
    </citation>
    <scope>NUCLEOTIDE SEQUENCE [LARGE SCALE GENOMIC DNA]</scope>
    <source>
        <strain evidence="1 2">DSM 25894</strain>
    </source>
</reference>
<dbReference type="RefSeq" id="WP_132371959.1">
    <property type="nucleotide sequence ID" value="NZ_SMAN01000012.1"/>
</dbReference>
<keyword evidence="2" id="KW-1185">Reference proteome</keyword>
<dbReference type="AlphaFoldDB" id="A0A4R3MWE0"/>
<evidence type="ECO:0000313" key="2">
    <source>
        <dbReference type="Proteomes" id="UP000294650"/>
    </source>
</evidence>
<organism evidence="1 2">
    <name type="scientific">Melghiribacillus thermohalophilus</name>
    <dbReference type="NCBI Taxonomy" id="1324956"/>
    <lineage>
        <taxon>Bacteria</taxon>
        <taxon>Bacillati</taxon>
        <taxon>Bacillota</taxon>
        <taxon>Bacilli</taxon>
        <taxon>Bacillales</taxon>
        <taxon>Bacillaceae</taxon>
        <taxon>Melghiribacillus</taxon>
    </lineage>
</organism>
<sequence length="163" mass="18670">MKKSRFIFLACLFTIGSLISVGLIINYDSESPEVQGDWPHKDIDELIKDSDLIAIVKVKDKKMKESKVEKEAGLKRQFSTLKIKEVIKGKPEKEIILNQAYNFVDIGKEYLMFLSKGSDGYYYELTNVSIVPKKNSKFKSKIKGLQGTFNEIELINKVKEKVK</sequence>
<name>A0A4R3MWE0_9BACI</name>
<evidence type="ECO:0000313" key="1">
    <source>
        <dbReference type="EMBL" id="TCT20888.1"/>
    </source>
</evidence>
<dbReference type="Proteomes" id="UP000294650">
    <property type="component" value="Unassembled WGS sequence"/>
</dbReference>
<comment type="caution">
    <text evidence="1">The sequence shown here is derived from an EMBL/GenBank/DDBJ whole genome shotgun (WGS) entry which is preliminary data.</text>
</comment>
<protein>
    <submittedName>
        <fullName evidence="1">Uncharacterized protein</fullName>
    </submittedName>
</protein>
<gene>
    <name evidence="1" type="ORF">EDD68_11216</name>
</gene>